<evidence type="ECO:0000256" key="4">
    <source>
        <dbReference type="SAM" id="MobiDB-lite"/>
    </source>
</evidence>
<feature type="region of interest" description="Disordered" evidence="4">
    <location>
        <begin position="760"/>
        <end position="833"/>
    </location>
</feature>
<feature type="compositionally biased region" description="Polar residues" evidence="4">
    <location>
        <begin position="395"/>
        <end position="416"/>
    </location>
</feature>
<dbReference type="InterPro" id="IPR014002">
    <property type="entry name" value="Agenet_dom_plant"/>
</dbReference>
<dbReference type="SMART" id="SM00743">
    <property type="entry name" value="Agenet"/>
    <property type="match status" value="4"/>
</dbReference>
<feature type="region of interest" description="Disordered" evidence="4">
    <location>
        <begin position="389"/>
        <end position="472"/>
    </location>
</feature>
<feature type="region of interest" description="Disordered" evidence="4">
    <location>
        <begin position="484"/>
        <end position="525"/>
    </location>
</feature>
<evidence type="ECO:0000256" key="2">
    <source>
        <dbReference type="ARBA" id="ARBA00022604"/>
    </source>
</evidence>
<keyword evidence="3" id="KW-0175">Coiled coil</keyword>
<feature type="region of interest" description="Disordered" evidence="4">
    <location>
        <begin position="555"/>
        <end position="636"/>
    </location>
</feature>
<feature type="compositionally biased region" description="Polar residues" evidence="4">
    <location>
        <begin position="442"/>
        <end position="457"/>
    </location>
</feature>
<feature type="domain" description="Agenet" evidence="5">
    <location>
        <begin position="209"/>
        <end position="274"/>
    </location>
</feature>
<feature type="compositionally biased region" description="Polar residues" evidence="4">
    <location>
        <begin position="337"/>
        <end position="347"/>
    </location>
</feature>
<evidence type="ECO:0000313" key="7">
    <source>
        <dbReference type="Proteomes" id="UP000596660"/>
    </source>
</evidence>
<dbReference type="EnsemblPlants" id="AUR62011757-RA">
    <property type="protein sequence ID" value="AUR62011757-RA:cds"/>
    <property type="gene ID" value="AUR62011757"/>
</dbReference>
<dbReference type="Gramene" id="AUR62011757-RA">
    <property type="protein sequence ID" value="AUR62011757-RA:cds"/>
    <property type="gene ID" value="AUR62011757"/>
</dbReference>
<dbReference type="CDD" id="cd20406">
    <property type="entry name" value="Tudor_Agenet_AtDUF_rpt2_4"/>
    <property type="match status" value="2"/>
</dbReference>
<feature type="region of interest" description="Disordered" evidence="4">
    <location>
        <begin position="337"/>
        <end position="374"/>
    </location>
</feature>
<protein>
    <recommendedName>
        <fullName evidence="5">Agenet domain-containing protein</fullName>
    </recommendedName>
</protein>
<sequence>MDDVRVDQLCRAVVLLGISSLVHQDNGTGDIELSWLHLLRDIHDIPNYAWGAASWPILHNPLWLCLCFTVEVTSDEEGFKGAWYSATVIQPPQSKQKQEQIFVEYKNLLSDENGSSLLKEFVDSEFVRPKPPVDENDKVSFDLDDVVDAFYQDGWWCGVVTCIVSQNRYRVFFSSPPDEIEFDAPDLRIHKNWVHGIWVLPQKQRMRDLNFSPGTAVEVNIDPDSPCDVWFPATFIKQAANNLFLVEYQSSKKVGLQKVAVDSDHIRPSPPSSSNKAFNLLEKVDAFYDYRWLSGVVTKILADGRYIVYFKRTKKEKELSHADLRLHMEWSSGKWIHSSQDSSMTSNSEKRSNYIVNGGNKEKTRAPSESAGSDKHFIINLRSCQKELTPGNEKANYSSAAPSSKKTKQTSANGNASYPRPSRKSNDESASDVPLSPETCKSKTQQMEGSSNVTSVDFDSPAPGHPEHSNLKQFEDISQPSYPTEMKVDHEKQSALRKRGRPRVRPLLSGDAVGDTIDQTPNTSDVMKPFGPIVIGLTHNGKMIDTLGESSSQQLILGHKKAVDDEEKNVDSSADHESVGSEQQKEGEVTNQKRKRGRPPKVLFRLGSPQTKEAVPKFVEEEKKDEASDAKDDDERHFPTNEVEKLVTIVDPSGNSDSAPTDFHDKSVRKFTDQIKLLSDIRRLSTRSTLKKQGRKQRKVPTESIMVDSDEPVKPVALRTVLRKGRKQKPTKLVDPQREDVVDNSGIKAIEVYNNVPRESDKAVAGTSSNASDDDRPLSAWFEGAHSPTTDARIPPGGTANESGESGDRGEELKTTPVGLREENEQDNRCTSAENVSQEQYKNFEMPIQSQSTAIVPVESRDLPFVKNSLIWEMIENMEVLKRIPQKPHFLPLYNCKEECREGLAIGSMVTFTSLVERISKSLFSEPKSLLDGYLEALVDLEELGFNVAPVREQLNKMITIKGKYEHAQNTSKEIESQIMERNFEKSQINEEVAEFDKKIAELKEKRALVVSKKERKDAEIALLQTSVDAVKGALANAEEEFEKVTTSLW</sequence>
<dbReference type="OMA" id="ARMHTHA"/>
<feature type="region of interest" description="Disordered" evidence="4">
    <location>
        <begin position="688"/>
        <end position="708"/>
    </location>
</feature>
<dbReference type="InterPro" id="IPR008395">
    <property type="entry name" value="Agenet-like_dom"/>
</dbReference>
<reference evidence="6" key="2">
    <citation type="submission" date="2021-03" db="UniProtKB">
        <authorList>
            <consortium name="EnsemblPlants"/>
        </authorList>
    </citation>
    <scope>IDENTIFICATION</scope>
</reference>
<keyword evidence="2" id="KW-0341">Growth regulation</keyword>
<dbReference type="AlphaFoldDB" id="A0A803LF01"/>
<keyword evidence="7" id="KW-1185">Reference proteome</keyword>
<evidence type="ECO:0000256" key="1">
    <source>
        <dbReference type="ARBA" id="ARBA00022448"/>
    </source>
</evidence>
<feature type="domain" description="Agenet" evidence="5">
    <location>
        <begin position="139"/>
        <end position="195"/>
    </location>
</feature>
<dbReference type="Pfam" id="PF05266">
    <property type="entry name" value="DUF724"/>
    <property type="match status" value="1"/>
</dbReference>
<feature type="compositionally biased region" description="Basic residues" evidence="4">
    <location>
        <begin position="495"/>
        <end position="504"/>
    </location>
</feature>
<keyword evidence="1" id="KW-0813">Transport</keyword>
<evidence type="ECO:0000259" key="5">
    <source>
        <dbReference type="SMART" id="SM00743"/>
    </source>
</evidence>
<feature type="compositionally biased region" description="Basic and acidic residues" evidence="4">
    <location>
        <begin position="806"/>
        <end position="828"/>
    </location>
</feature>
<dbReference type="CDD" id="cd20405">
    <property type="entry name" value="Tudor_Agenet_AtDUF_rpt1_3"/>
    <property type="match status" value="1"/>
</dbReference>
<dbReference type="Proteomes" id="UP000596660">
    <property type="component" value="Unplaced"/>
</dbReference>
<dbReference type="PANTHER" id="PTHR31917:SF153">
    <property type="entry name" value="DUF724 DOMAIN-CONTAINING PROTEIN 3-RELATED"/>
    <property type="match status" value="1"/>
</dbReference>
<feature type="coiled-coil region" evidence="3">
    <location>
        <begin position="986"/>
        <end position="1041"/>
    </location>
</feature>
<feature type="compositionally biased region" description="Basic and acidic residues" evidence="4">
    <location>
        <begin position="569"/>
        <end position="588"/>
    </location>
</feature>
<evidence type="ECO:0000256" key="3">
    <source>
        <dbReference type="SAM" id="Coils"/>
    </source>
</evidence>
<organism evidence="6 7">
    <name type="scientific">Chenopodium quinoa</name>
    <name type="common">Quinoa</name>
    <dbReference type="NCBI Taxonomy" id="63459"/>
    <lineage>
        <taxon>Eukaryota</taxon>
        <taxon>Viridiplantae</taxon>
        <taxon>Streptophyta</taxon>
        <taxon>Embryophyta</taxon>
        <taxon>Tracheophyta</taxon>
        <taxon>Spermatophyta</taxon>
        <taxon>Magnoliopsida</taxon>
        <taxon>eudicotyledons</taxon>
        <taxon>Gunneridae</taxon>
        <taxon>Pentapetalae</taxon>
        <taxon>Caryophyllales</taxon>
        <taxon>Chenopodiaceae</taxon>
        <taxon>Chenopodioideae</taxon>
        <taxon>Atripliceae</taxon>
        <taxon>Chenopodium</taxon>
    </lineage>
</organism>
<accession>A0A803LF01</accession>
<feature type="domain" description="Agenet" evidence="5">
    <location>
        <begin position="276"/>
        <end position="332"/>
    </location>
</feature>
<feature type="domain" description="Agenet" evidence="5">
    <location>
        <begin position="66"/>
        <end position="135"/>
    </location>
</feature>
<feature type="compositionally biased region" description="Basic and acidic residues" evidence="4">
    <location>
        <begin position="360"/>
        <end position="374"/>
    </location>
</feature>
<proteinExistence type="predicted"/>
<evidence type="ECO:0000313" key="6">
    <source>
        <dbReference type="EnsemblPlants" id="AUR62011757-RA:cds"/>
    </source>
</evidence>
<feature type="compositionally biased region" description="Basic and acidic residues" evidence="4">
    <location>
        <begin position="614"/>
        <end position="636"/>
    </location>
</feature>
<name>A0A803LF01_CHEQI</name>
<dbReference type="InterPro" id="IPR007930">
    <property type="entry name" value="DUF724"/>
</dbReference>
<dbReference type="PANTHER" id="PTHR31917">
    <property type="entry name" value="AGENET DOMAIN-CONTAINING PROTEIN-RELATED"/>
    <property type="match status" value="1"/>
</dbReference>
<reference evidence="6" key="1">
    <citation type="journal article" date="2017" name="Nature">
        <title>The genome of Chenopodium quinoa.</title>
        <authorList>
            <person name="Jarvis D.E."/>
            <person name="Ho Y.S."/>
            <person name="Lightfoot D.J."/>
            <person name="Schmoeckel S.M."/>
            <person name="Li B."/>
            <person name="Borm T.J.A."/>
            <person name="Ohyanagi H."/>
            <person name="Mineta K."/>
            <person name="Michell C.T."/>
            <person name="Saber N."/>
            <person name="Kharbatia N.M."/>
            <person name="Rupper R.R."/>
            <person name="Sharp A.R."/>
            <person name="Dally N."/>
            <person name="Boughton B.A."/>
            <person name="Woo Y.H."/>
            <person name="Gao G."/>
            <person name="Schijlen E.G.W.M."/>
            <person name="Guo X."/>
            <person name="Momin A.A."/>
            <person name="Negrao S."/>
            <person name="Al-Babili S."/>
            <person name="Gehring C."/>
            <person name="Roessner U."/>
            <person name="Jung C."/>
            <person name="Murphy K."/>
            <person name="Arold S.T."/>
            <person name="Gojobori T."/>
            <person name="van der Linden C.G."/>
            <person name="van Loo E.N."/>
            <person name="Jellen E.N."/>
            <person name="Maughan P.J."/>
            <person name="Tester M."/>
        </authorList>
    </citation>
    <scope>NUCLEOTIDE SEQUENCE [LARGE SCALE GENOMIC DNA]</scope>
    <source>
        <strain evidence="6">cv. PI 614886</strain>
    </source>
</reference>
<feature type="compositionally biased region" description="Basic residues" evidence="4">
    <location>
        <begin position="689"/>
        <end position="699"/>
    </location>
</feature>
<dbReference type="Pfam" id="PF05641">
    <property type="entry name" value="Agenet"/>
    <property type="match status" value="2"/>
</dbReference>